<dbReference type="OrthoDB" id="826958at2"/>
<reference evidence="1 2" key="1">
    <citation type="submission" date="2018-08" db="EMBL/GenBank/DDBJ databases">
        <title>Mucilaginibacter sp. MYSH2.</title>
        <authorList>
            <person name="Seo T."/>
        </authorList>
    </citation>
    <scope>NUCLEOTIDE SEQUENCE [LARGE SCALE GENOMIC DNA]</scope>
    <source>
        <strain evidence="1 2">MYSH2</strain>
    </source>
</reference>
<accession>A0A372NPC7</accession>
<evidence type="ECO:0000313" key="1">
    <source>
        <dbReference type="EMBL" id="RFZ90215.1"/>
    </source>
</evidence>
<comment type="caution">
    <text evidence="1">The sequence shown here is derived from an EMBL/GenBank/DDBJ whole genome shotgun (WGS) entry which is preliminary data.</text>
</comment>
<name>A0A372NPC7_9SPHI</name>
<dbReference type="EMBL" id="QWDC01000005">
    <property type="protein sequence ID" value="RFZ90215.1"/>
    <property type="molecule type" value="Genomic_DNA"/>
</dbReference>
<evidence type="ECO:0000313" key="2">
    <source>
        <dbReference type="Proteomes" id="UP000264217"/>
    </source>
</evidence>
<dbReference type="AlphaFoldDB" id="A0A372NPC7"/>
<protein>
    <submittedName>
        <fullName evidence="1">TerB family tellurite resistance protein</fullName>
    </submittedName>
</protein>
<sequence length="207" mass="23627">MMMLLLFVLTGKRSSAQSQEMQQLLLNIEKLSQLKSILADMKKGYQIYEQGYGMISNLSKGNFNLHDTFLTGLWAVSPVVRHYGRIADILTQQASIVTEYHRSFKRFKSSGLFRPGEISYISGVYDQLVRESLTNLDELATILTAGKLRMSDAERIRAIDRIYNSSSDKLDFLRYFNRRAGLLGMQRSREASEDHNIGQLYGITPNN</sequence>
<organism evidence="1 2">
    <name type="scientific">Mucilaginibacter conchicola</name>
    <dbReference type="NCBI Taxonomy" id="2303333"/>
    <lineage>
        <taxon>Bacteria</taxon>
        <taxon>Pseudomonadati</taxon>
        <taxon>Bacteroidota</taxon>
        <taxon>Sphingobacteriia</taxon>
        <taxon>Sphingobacteriales</taxon>
        <taxon>Sphingobacteriaceae</taxon>
        <taxon>Mucilaginibacter</taxon>
    </lineage>
</organism>
<gene>
    <name evidence="1" type="ORF">D0C36_22690</name>
</gene>
<dbReference type="Proteomes" id="UP000264217">
    <property type="component" value="Unassembled WGS sequence"/>
</dbReference>
<keyword evidence="2" id="KW-1185">Reference proteome</keyword>
<proteinExistence type="predicted"/>